<name>A0A1U9LC33_9PROT</name>
<dbReference type="Pfam" id="PF11158">
    <property type="entry name" value="DUF2938"/>
    <property type="match status" value="1"/>
</dbReference>
<feature type="transmembrane region" description="Helical" evidence="1">
    <location>
        <begin position="105"/>
        <end position="125"/>
    </location>
</feature>
<dbReference type="KEGG" id="aper:A0U91_01255"/>
<feature type="transmembrane region" description="Helical" evidence="1">
    <location>
        <begin position="72"/>
        <end position="93"/>
    </location>
</feature>
<feature type="transmembrane region" description="Helical" evidence="1">
    <location>
        <begin position="137"/>
        <end position="157"/>
    </location>
</feature>
<evidence type="ECO:0000256" key="1">
    <source>
        <dbReference type="SAM" id="Phobius"/>
    </source>
</evidence>
<dbReference type="AlphaFoldDB" id="A0A1U9LC33"/>
<sequence>MKPCLKAVLVGVGGTVVLDVWAAAMGRITGKPVTNWPMFGRWLGHMTQGQFVQPDMREACPVRAEAAIGWSAHYAIGIGYGLGVLAWRGPTWFSRPTLGTPLKLVWMLLVAPYFIMMPGMGLGVAGSKTPQPTTTRIKSVIGHSVFGLGMYATALILRRK</sequence>
<evidence type="ECO:0008006" key="4">
    <source>
        <dbReference type="Google" id="ProtNLM"/>
    </source>
</evidence>
<keyword evidence="1" id="KW-0472">Membrane</keyword>
<protein>
    <recommendedName>
        <fullName evidence="4">DUF2938 domain-containing protein</fullName>
    </recommendedName>
</protein>
<dbReference type="EMBL" id="CP014687">
    <property type="protein sequence ID" value="AQT03880.1"/>
    <property type="molecule type" value="Genomic_DNA"/>
</dbReference>
<dbReference type="Proteomes" id="UP000189055">
    <property type="component" value="Chromosome"/>
</dbReference>
<evidence type="ECO:0000313" key="2">
    <source>
        <dbReference type="EMBL" id="AQT03880.1"/>
    </source>
</evidence>
<reference evidence="2 3" key="1">
    <citation type="submission" date="2016-03" db="EMBL/GenBank/DDBJ databases">
        <title>Acetic acid bacteria sequencing.</title>
        <authorList>
            <person name="Brandt J."/>
            <person name="Jakob F."/>
            <person name="Vogel R.F."/>
        </authorList>
    </citation>
    <scope>NUCLEOTIDE SEQUENCE [LARGE SCALE GENOMIC DNA]</scope>
    <source>
        <strain evidence="2 3">TMW2.1084</strain>
    </source>
</reference>
<organism evidence="2 3">
    <name type="scientific">Acetobacter persici</name>
    <dbReference type="NCBI Taxonomy" id="1076596"/>
    <lineage>
        <taxon>Bacteria</taxon>
        <taxon>Pseudomonadati</taxon>
        <taxon>Pseudomonadota</taxon>
        <taxon>Alphaproteobacteria</taxon>
        <taxon>Acetobacterales</taxon>
        <taxon>Acetobacteraceae</taxon>
        <taxon>Acetobacter</taxon>
    </lineage>
</organism>
<dbReference type="RefSeq" id="WP_077929821.1">
    <property type="nucleotide sequence ID" value="NZ_CP014687.1"/>
</dbReference>
<evidence type="ECO:0000313" key="3">
    <source>
        <dbReference type="Proteomes" id="UP000189055"/>
    </source>
</evidence>
<dbReference type="InterPro" id="IPR021329">
    <property type="entry name" value="DUF2938"/>
</dbReference>
<keyword evidence="1" id="KW-0812">Transmembrane</keyword>
<gene>
    <name evidence="2" type="ORF">A0U91_01255</name>
</gene>
<accession>A0A1U9LC33</accession>
<keyword evidence="1" id="KW-1133">Transmembrane helix</keyword>
<dbReference type="STRING" id="1076596.A0U91_01255"/>
<proteinExistence type="predicted"/>